<feature type="compositionally biased region" description="Polar residues" evidence="1">
    <location>
        <begin position="596"/>
        <end position="607"/>
    </location>
</feature>
<evidence type="ECO:0000313" key="2">
    <source>
        <dbReference type="EMBL" id="KAH7062546.1"/>
    </source>
</evidence>
<feature type="compositionally biased region" description="Acidic residues" evidence="1">
    <location>
        <begin position="611"/>
        <end position="620"/>
    </location>
</feature>
<keyword evidence="3" id="KW-1185">Reference proteome</keyword>
<gene>
    <name evidence="2" type="ORF">B0J12DRAFT_736079</name>
</gene>
<evidence type="ECO:0000256" key="1">
    <source>
        <dbReference type="SAM" id="MobiDB-lite"/>
    </source>
</evidence>
<reference evidence="2 3" key="1">
    <citation type="journal article" date="2021" name="Nat. Commun.">
        <title>Genetic determinants of endophytism in the Arabidopsis root mycobiome.</title>
        <authorList>
            <person name="Mesny F."/>
            <person name="Miyauchi S."/>
            <person name="Thiergart T."/>
            <person name="Pickel B."/>
            <person name="Atanasova L."/>
            <person name="Karlsson M."/>
            <person name="Huettel B."/>
            <person name="Barry K.W."/>
            <person name="Haridas S."/>
            <person name="Chen C."/>
            <person name="Bauer D."/>
            <person name="Andreopoulos W."/>
            <person name="Pangilinan J."/>
            <person name="LaButti K."/>
            <person name="Riley R."/>
            <person name="Lipzen A."/>
            <person name="Clum A."/>
            <person name="Drula E."/>
            <person name="Henrissat B."/>
            <person name="Kohler A."/>
            <person name="Grigoriev I.V."/>
            <person name="Martin F.M."/>
            <person name="Hacquard S."/>
        </authorList>
    </citation>
    <scope>NUCLEOTIDE SEQUENCE [LARGE SCALE GENOMIC DNA]</scope>
    <source>
        <strain evidence="2 3">MPI-SDFR-AT-0080</strain>
    </source>
</reference>
<dbReference type="EMBL" id="JAGTJR010000003">
    <property type="protein sequence ID" value="KAH7062546.1"/>
    <property type="molecule type" value="Genomic_DNA"/>
</dbReference>
<feature type="compositionally biased region" description="Acidic residues" evidence="1">
    <location>
        <begin position="330"/>
        <end position="342"/>
    </location>
</feature>
<protein>
    <submittedName>
        <fullName evidence="2">Uncharacterized protein</fullName>
    </submittedName>
</protein>
<feature type="compositionally biased region" description="Low complexity" evidence="1">
    <location>
        <begin position="21"/>
        <end position="38"/>
    </location>
</feature>
<feature type="region of interest" description="Disordered" evidence="1">
    <location>
        <begin position="323"/>
        <end position="388"/>
    </location>
</feature>
<name>A0ABQ8GQU4_9PEZI</name>
<evidence type="ECO:0000313" key="3">
    <source>
        <dbReference type="Proteomes" id="UP000774617"/>
    </source>
</evidence>
<dbReference type="Proteomes" id="UP000774617">
    <property type="component" value="Unassembled WGS sequence"/>
</dbReference>
<accession>A0ABQ8GQU4</accession>
<comment type="caution">
    <text evidence="2">The sequence shown here is derived from an EMBL/GenBank/DDBJ whole genome shotgun (WGS) entry which is preliminary data.</text>
</comment>
<feature type="region of interest" description="Disordered" evidence="1">
    <location>
        <begin position="596"/>
        <end position="628"/>
    </location>
</feature>
<proteinExistence type="predicted"/>
<feature type="region of interest" description="Disordered" evidence="1">
    <location>
        <begin position="1"/>
        <end position="46"/>
    </location>
</feature>
<organism evidence="2 3">
    <name type="scientific">Macrophomina phaseolina</name>
    <dbReference type="NCBI Taxonomy" id="35725"/>
    <lineage>
        <taxon>Eukaryota</taxon>
        <taxon>Fungi</taxon>
        <taxon>Dikarya</taxon>
        <taxon>Ascomycota</taxon>
        <taxon>Pezizomycotina</taxon>
        <taxon>Dothideomycetes</taxon>
        <taxon>Dothideomycetes incertae sedis</taxon>
        <taxon>Botryosphaeriales</taxon>
        <taxon>Botryosphaeriaceae</taxon>
        <taxon>Macrophomina</taxon>
    </lineage>
</organism>
<sequence length="628" mass="69073">MAAESPASFATAREGEAAFLTPPSTTQPSRSSSASATNAPPPRYRQAGQLPYELAHHCSVYLESGQYLQAFTLLTSLLRSGALSGPSSPLPAQIPPPQLFEVSATLIVHPAVTTRASTPEKLHAANAAARYLRDVNRTIGPVNARFANVFAFRSARGRGGRKRGMLGSPSGAGKAEEERPIKSAMANKNSLWNNADDFWNVLGWAFNCSVRYKSRWERWKMWLELMLEVMEDDWNERIRLRDEELEHDDAAGDDILLQSIIVQYLIGANAGSLSARRKILRAILADGTSHASNEFKEVFVNELKERKKEADIKPIREIDFEKGDLGDLGFDPDEEEDLDDGDPNPTPGQPTRRSSRNANARRSSILSLGSASEDDTDEDSVSPVDRLGGMDSVRMRQTILAFLATVTEKLPGHITSREQLFDSYTEHLRPLPAPIFTTLVRTSLLPSSALCVLAANTLLPLLPTSPPTYDVTPPSQDEWMEHFLPFAANTHGFSDNAKVSVLLQYVLQINLPTLKWSKAFVDAVLKGIRARRKKARGKSKTGGGGLRADEIVAEKVFQESEQFLLLLVQWVEDDAGVPQAQRPPRQDLLALDSVARESSMSDLTSVPSDAGDGDSDEMDVVVDVQMRD</sequence>
<feature type="region of interest" description="Disordered" evidence="1">
    <location>
        <begin position="159"/>
        <end position="179"/>
    </location>
</feature>